<name>A0A8U0INC0_9EURY</name>
<sequence>MKRREALARLGGVLAVGSLGGCLAQSGGGAETPETETTGEETTADRTTGQATTTEATTNAETRTTEGGRTTESTGGSAITGKRFELLDSGCGQPTSEASVEFADGGSSVVVTGTIPGSNDCYLAKLVDASYDSETGTLDLTVASMAKKGADMCAQCIVEIEYEATVSFSGDGPKRVTVTHSAMGKSKTVATAEPK</sequence>
<accession>A0A8U0INC0</accession>
<dbReference type="EMBL" id="CP096658">
    <property type="protein sequence ID" value="UPW02125.1"/>
    <property type="molecule type" value="Genomic_DNA"/>
</dbReference>
<reference evidence="2" key="1">
    <citation type="submission" date="2022-04" db="EMBL/GenBank/DDBJ databases">
        <title>Diverse halophilic archaea isolated from saline environments.</title>
        <authorList>
            <person name="Cui H.-L."/>
        </authorList>
    </citation>
    <scope>NUCLEOTIDE SEQUENCE</scope>
    <source>
        <strain evidence="2">XZYJT40</strain>
    </source>
</reference>
<dbReference type="KEGG" id="haxz:M0R88_08520"/>
<feature type="region of interest" description="Disordered" evidence="1">
    <location>
        <begin position="24"/>
        <end position="79"/>
    </location>
</feature>
<evidence type="ECO:0000256" key="1">
    <source>
        <dbReference type="SAM" id="MobiDB-lite"/>
    </source>
</evidence>
<keyword evidence="3" id="KW-1185">Reference proteome</keyword>
<feature type="compositionally biased region" description="Low complexity" evidence="1">
    <location>
        <begin position="45"/>
        <end position="77"/>
    </location>
</feature>
<evidence type="ECO:0000313" key="3">
    <source>
        <dbReference type="Proteomes" id="UP000830434"/>
    </source>
</evidence>
<evidence type="ECO:0008006" key="4">
    <source>
        <dbReference type="Google" id="ProtNLM"/>
    </source>
</evidence>
<dbReference type="GeneID" id="72189893"/>
<evidence type="ECO:0000313" key="2">
    <source>
        <dbReference type="EMBL" id="UPW02125.1"/>
    </source>
</evidence>
<protein>
    <recommendedName>
        <fullName evidence="4">Lipoprotein</fullName>
    </recommendedName>
</protein>
<organism evidence="2 3">
    <name type="scientific">Halorussus gelatinilyticus</name>
    <dbReference type="NCBI Taxonomy" id="2937524"/>
    <lineage>
        <taxon>Archaea</taxon>
        <taxon>Methanobacteriati</taxon>
        <taxon>Methanobacteriota</taxon>
        <taxon>Stenosarchaea group</taxon>
        <taxon>Halobacteria</taxon>
        <taxon>Halobacteriales</taxon>
        <taxon>Haladaptataceae</taxon>
        <taxon>Halorussus</taxon>
    </lineage>
</organism>
<dbReference type="AlphaFoldDB" id="A0A8U0INC0"/>
<proteinExistence type="predicted"/>
<dbReference type="Proteomes" id="UP000830434">
    <property type="component" value="Chromosome"/>
</dbReference>
<dbReference type="RefSeq" id="WP_248656511.1">
    <property type="nucleotide sequence ID" value="NZ_CP096658.1"/>
</dbReference>
<dbReference type="PROSITE" id="PS51257">
    <property type="entry name" value="PROKAR_LIPOPROTEIN"/>
    <property type="match status" value="1"/>
</dbReference>
<gene>
    <name evidence="2" type="ORF">M0R88_08520</name>
</gene>